<dbReference type="Gene3D" id="3.40.50.1000">
    <property type="entry name" value="HAD superfamily/HAD-like"/>
    <property type="match status" value="1"/>
</dbReference>
<dbReference type="NCBIfam" id="TIGR01548">
    <property type="entry name" value="HAD-SF-IA-hyp1"/>
    <property type="match status" value="1"/>
</dbReference>
<dbReference type="GO" id="GO:0006281">
    <property type="term" value="P:DNA repair"/>
    <property type="evidence" value="ECO:0007669"/>
    <property type="project" value="TreeGrafter"/>
</dbReference>
<dbReference type="STRING" id="1183438.GKIL_4149"/>
<evidence type="ECO:0000313" key="2">
    <source>
        <dbReference type="Proteomes" id="UP000017396"/>
    </source>
</evidence>
<dbReference type="OrthoDB" id="480475at2"/>
<dbReference type="InterPro" id="IPR050155">
    <property type="entry name" value="HAD-like_hydrolase_sf"/>
</dbReference>
<dbReference type="PATRIC" id="fig|1183438.3.peg.4078"/>
<proteinExistence type="predicted"/>
<dbReference type="NCBIfam" id="TIGR01549">
    <property type="entry name" value="HAD-SF-IA-v1"/>
    <property type="match status" value="1"/>
</dbReference>
<evidence type="ECO:0000313" key="1">
    <source>
        <dbReference type="EMBL" id="AGY60395.1"/>
    </source>
</evidence>
<sequence length="243" mass="27042">MASKGLVAFDIDGVIRDVSGSYRRAIMDTVEHFGGCRPTMGQIDDLKSEGIWNNDWRCSEELLRRQNVTLPDYEHLVAYFQSRYLGEPPGSGYIASEPLLVEAEHFLALEVAGYAWGFFSGADRYSALQVLEKRLKLVAPPLVAMHEAPEKPDPTGLLQLCDALGPFDRIWYLGDTVADMQTVQRATSIRPGVTFIAIGILPPHVRPTAKAAHYVQQLRAAGALNVWEHFPPAARLIARLEER</sequence>
<dbReference type="eggNOG" id="COG0546">
    <property type="taxonomic scope" value="Bacteria"/>
</dbReference>
<dbReference type="Pfam" id="PF00702">
    <property type="entry name" value="Hydrolase"/>
    <property type="match status" value="1"/>
</dbReference>
<name>U5QRS9_GLOK1</name>
<dbReference type="PANTHER" id="PTHR43434">
    <property type="entry name" value="PHOSPHOGLYCOLATE PHOSPHATASE"/>
    <property type="match status" value="1"/>
</dbReference>
<accession>U5QRS9</accession>
<dbReference type="Proteomes" id="UP000017396">
    <property type="component" value="Chromosome"/>
</dbReference>
<dbReference type="KEGG" id="glj:GKIL_4149"/>
<dbReference type="RefSeq" id="WP_023175740.1">
    <property type="nucleotide sequence ID" value="NC_022600.1"/>
</dbReference>
<dbReference type="Gene3D" id="1.10.150.240">
    <property type="entry name" value="Putative phosphatase, domain 2"/>
    <property type="match status" value="1"/>
</dbReference>
<protein>
    <submittedName>
        <fullName evidence="1">Imidazoleglycerol-phosphate dehydratase</fullName>
    </submittedName>
</protein>
<dbReference type="InterPro" id="IPR006439">
    <property type="entry name" value="HAD-SF_hydro_IA"/>
</dbReference>
<reference evidence="1 2" key="1">
    <citation type="journal article" date="2013" name="PLoS ONE">
        <title>Cultivation and Complete Genome Sequencing of Gloeobacter kilaueensis sp. nov., from a Lava Cave in Kilauea Caldera, Hawai'i.</title>
        <authorList>
            <person name="Saw J.H."/>
            <person name="Schatz M."/>
            <person name="Brown M.V."/>
            <person name="Kunkel D.D."/>
            <person name="Foster J.S."/>
            <person name="Shick H."/>
            <person name="Christensen S."/>
            <person name="Hou S."/>
            <person name="Wan X."/>
            <person name="Donachie S.P."/>
        </authorList>
    </citation>
    <scope>NUCLEOTIDE SEQUENCE [LARGE SCALE GENOMIC DNA]</scope>
    <source>
        <strain evidence="2">JS</strain>
    </source>
</reference>
<dbReference type="HOGENOM" id="CLU_1065007_0_0_3"/>
<dbReference type="InterPro" id="IPR023214">
    <property type="entry name" value="HAD_sf"/>
</dbReference>
<dbReference type="InterPro" id="IPR006438">
    <property type="entry name" value="HAD-SF_TIGR01548"/>
</dbReference>
<dbReference type="GO" id="GO:0005829">
    <property type="term" value="C:cytosol"/>
    <property type="evidence" value="ECO:0007669"/>
    <property type="project" value="TreeGrafter"/>
</dbReference>
<organism evidence="1 2">
    <name type="scientific">Gloeobacter kilaueensis (strain ATCC BAA-2537 / CCAP 1431/1 / ULC 316 / JS1)</name>
    <dbReference type="NCBI Taxonomy" id="1183438"/>
    <lineage>
        <taxon>Bacteria</taxon>
        <taxon>Bacillati</taxon>
        <taxon>Cyanobacteriota</taxon>
        <taxon>Cyanophyceae</taxon>
        <taxon>Gloeobacterales</taxon>
        <taxon>Gloeobacteraceae</taxon>
        <taxon>Gloeobacter</taxon>
    </lineage>
</organism>
<keyword evidence="2" id="KW-1185">Reference proteome</keyword>
<dbReference type="PANTHER" id="PTHR43434:SF1">
    <property type="entry name" value="PHOSPHOGLYCOLATE PHOSPHATASE"/>
    <property type="match status" value="1"/>
</dbReference>
<gene>
    <name evidence="1" type="ORF">GKIL_4149</name>
</gene>
<dbReference type="AlphaFoldDB" id="U5QRS9"/>
<dbReference type="InterPro" id="IPR023198">
    <property type="entry name" value="PGP-like_dom2"/>
</dbReference>
<dbReference type="SUPFAM" id="SSF56784">
    <property type="entry name" value="HAD-like"/>
    <property type="match status" value="1"/>
</dbReference>
<dbReference type="EMBL" id="CP003587">
    <property type="protein sequence ID" value="AGY60395.1"/>
    <property type="molecule type" value="Genomic_DNA"/>
</dbReference>
<dbReference type="GO" id="GO:0008967">
    <property type="term" value="F:phosphoglycolate phosphatase activity"/>
    <property type="evidence" value="ECO:0007669"/>
    <property type="project" value="TreeGrafter"/>
</dbReference>
<dbReference type="InterPro" id="IPR036412">
    <property type="entry name" value="HAD-like_sf"/>
</dbReference>